<gene>
    <name evidence="3" type="ORF">H9Q13_14770</name>
</gene>
<dbReference type="PANTHER" id="PTHR31901">
    <property type="entry name" value="GH3 DOMAIN-CONTAINING PROTEIN"/>
    <property type="match status" value="1"/>
</dbReference>
<protein>
    <submittedName>
        <fullName evidence="3">GH3 auxin-responsive promoter family protein</fullName>
    </submittedName>
</protein>
<name>A0ABR7XJH3_9BACT</name>
<evidence type="ECO:0000313" key="4">
    <source>
        <dbReference type="Proteomes" id="UP000625551"/>
    </source>
</evidence>
<dbReference type="Pfam" id="PF03321">
    <property type="entry name" value="GH3"/>
    <property type="match status" value="1"/>
</dbReference>
<dbReference type="SUPFAM" id="SSF56801">
    <property type="entry name" value="Acetyl-CoA synthetase-like"/>
    <property type="match status" value="1"/>
</dbReference>
<evidence type="ECO:0000313" key="3">
    <source>
        <dbReference type="EMBL" id="MBD1398432.1"/>
    </source>
</evidence>
<proteinExistence type="predicted"/>
<dbReference type="EMBL" id="JACXAJ010000008">
    <property type="protein sequence ID" value="MBD1398432.1"/>
    <property type="molecule type" value="Genomic_DNA"/>
</dbReference>
<dbReference type="InterPro" id="IPR055378">
    <property type="entry name" value="GH3_C"/>
</dbReference>
<dbReference type="RefSeq" id="WP_191184565.1">
    <property type="nucleotide sequence ID" value="NZ_JACXAJ010000008.1"/>
</dbReference>
<dbReference type="Proteomes" id="UP000625551">
    <property type="component" value="Unassembled WGS sequence"/>
</dbReference>
<reference evidence="3 4" key="1">
    <citation type="submission" date="2020-09" db="EMBL/GenBank/DDBJ databases">
        <title>Genome sequencing and assembly of Pontibacter sp.</title>
        <authorList>
            <person name="Chhetri G."/>
        </authorList>
    </citation>
    <scope>NUCLEOTIDE SEQUENCE [LARGE SCALE GENOMIC DNA]</scope>
    <source>
        <strain evidence="3 4">JH31</strain>
    </source>
</reference>
<comment type="caution">
    <text evidence="3">The sequence shown here is derived from an EMBL/GenBank/DDBJ whole genome shotgun (WGS) entry which is preliminary data.</text>
</comment>
<keyword evidence="4" id="KW-1185">Reference proteome</keyword>
<sequence length="504" mass="56700">MGVKAWLSKPLAAYVHRKHQAWIQNPVAAQQAVFDKIIKKAQHTAFGREHRFSEIKTHADFVKAVPVRDYEGLADYFNRVKEGESDILWPGKPLYLAKTSGTTSGAKYIPITKDSIPNHINGAKDALLSYIHETGNASFLDGKLIFLSGSPVLEQVGGINTGRLSGIVNHHVPGYLRTNQLPSYETNCIEDWETKLDEIIEETIEQDMTLISGIPPWVQMYFDKLIRQTGKPIKDIFPNFSLFVYGGVNFEPYRKKLFESIGKEVDSVETFPASEGFFAYQNEQHDKGLLLLLNAGIFYEFIPAGEYFNENPTRLTIGEVEPNVNYALVISSNAGLWAYSIGDTVKFTSVKPYKVIVSGRIKHFISAFGEHVIGEEVEKAMQRTMEKYPTVELVEFSVAPYVSQDQGQSYHEWLVEFSNPPSDLDAFGKELNMQLQKLNTYYDDLITGHILQDLQIKPLPMGTFRNYMKSQGKLGGQNKVPRLSNDRKLAEGLIETAGILNANS</sequence>
<accession>A0ABR7XJH3</accession>
<dbReference type="Pfam" id="PF23572">
    <property type="entry name" value="GH3_C"/>
    <property type="match status" value="1"/>
</dbReference>
<evidence type="ECO:0000259" key="2">
    <source>
        <dbReference type="Pfam" id="PF23572"/>
    </source>
</evidence>
<dbReference type="PANTHER" id="PTHR31901:SF9">
    <property type="entry name" value="GH3 DOMAIN-CONTAINING PROTEIN"/>
    <property type="match status" value="1"/>
</dbReference>
<feature type="domain" description="GH3 C-terminal" evidence="2">
    <location>
        <begin position="375"/>
        <end position="488"/>
    </location>
</feature>
<feature type="domain" description="GH3 middle" evidence="1">
    <location>
        <begin position="291"/>
        <end position="350"/>
    </location>
</feature>
<dbReference type="Pfam" id="PF23571">
    <property type="entry name" value="GH3_M"/>
    <property type="match status" value="1"/>
</dbReference>
<dbReference type="InterPro" id="IPR004993">
    <property type="entry name" value="GH3"/>
</dbReference>
<organism evidence="3 4">
    <name type="scientific">Pontibacter aquaedesilientis</name>
    <dbReference type="NCBI Taxonomy" id="2766980"/>
    <lineage>
        <taxon>Bacteria</taxon>
        <taxon>Pseudomonadati</taxon>
        <taxon>Bacteroidota</taxon>
        <taxon>Cytophagia</taxon>
        <taxon>Cytophagales</taxon>
        <taxon>Hymenobacteraceae</taxon>
        <taxon>Pontibacter</taxon>
    </lineage>
</organism>
<evidence type="ECO:0000259" key="1">
    <source>
        <dbReference type="Pfam" id="PF23571"/>
    </source>
</evidence>
<dbReference type="InterPro" id="IPR055377">
    <property type="entry name" value="GH3_M"/>
</dbReference>